<feature type="transmembrane region" description="Helical" evidence="1">
    <location>
        <begin position="963"/>
        <end position="984"/>
    </location>
</feature>
<protein>
    <submittedName>
        <fullName evidence="2">Uncharacterized protein</fullName>
    </submittedName>
</protein>
<name>A0A1F4W185_UNCKA</name>
<sequence>MAVNPFYAGYIPEPADKTGMSPFYPGYYQGEKEPKPFQPRDYVKPIEYPFADFTQAIDDMAFDIEGLPGQIRDEIINDFKNKLKATIKPVNSDIGEFYDYDYGELPGAFGVNLSLNPLDWVSGKGTVSENFKTQVKNTLNDWVKAGTGVDVKDLAKSNFGDFATKYSKDAWEETLLKNEYVSWVDDEGKEHSMSGIERAIAEARSKGGRALGEPAGTANPLYLGKSSDPIQRSRDLELDAAFGDVAAKMINLEAFEKVKFTRGMAQDKVRVASFDAIEQELSSVLAGSSAHDQTQFAVFQKELALSKSLAALEEARGEHGLQKGFLGIYSQADASAPIANLLKTKNDWIVNPDEVMSDELRDKTLQNIENIRIRVLGEKQKAELNKAKAEGRAPDPTKWATVTDQEIGVKIEGDKILRCGSGTLEQVQERTADVRARIAELRAVTNKHNGYLSNLEGYVEKLDKKVDGVRSNLTRFVERDSAGSIVSDNKKKVTGVYQDIGASIKGADVRSAARVQHALIDNVTYRGRKLEGGDEFLGPNLKREFDLRIENGLIYSKRGARGMADILQEADGTRSKKVMALLRGEQTERIQRDCEQLIDDLAEGKLVQRHLYNKVLKPWVDKVTTGTIIDRTLKRTHYFGLIVDERENTDNLGSGHQYKFDVKLGNADLSHGINLSYRNKAAKGTLAKVRVKDPLTKEWRWEEDAEYYKRVRSKLVLEKLKNESEEDYLKRLNSTIYAKLEKNRQEALRLVNGVNITANGMLGDKIFEFVVGSGDAARTSNATHLMGDLMHLDPKLLASLLAEKAKFSDNATRLAIFQALGIKLSAEDGAYFDKQLKEFKDYLRGLNKFNGADLDSEGFMLALYYALKRENANPDTFKITTKYIGHLQRVWSKLNQVQTAIKNFGVVIGGKRYAIGKWLMMIPGWQDRLQELGFEGLTKVFGAAFRGLSTAIKNMLSKLLLKLGLKFGLGALTGGIGAFLAPLVEKFLVPILRILFKKTLVFGKDLISGIATGDLTKAFRAVDKQIQQIIKTLSYITLLIMAPMALFVILLQTIIGSALSPLDPTKWFSNLAEDQEGVLINEIRYADANKQLASNSDSSVLDAATGSITQVADVRLDVIVTHNGVDITNPPEPYTSEGTEARYELVVEPKIDLTRIKGSAGYTLVVEQIDLNGDVSVVYTDGGGISTSAFATNSETPIKMPANNGKKALGKMNSRIVATATIDIPGTSEDPPIPSVQGEAHATFSIYPPMKEKCIPTGQSCASNPICCDEEATCAPDKVCKVAEPPEEGSCEEDCEGICCNDQCCPNTEKGDACDQDDSGNPVCPAEEETGDYPCVLEHYTRAGWGHSYAGNEADMYAHGSNDYWCGHVDRDSCNYECSYSIPQWPDKIKGPYNSNNWCSDQSPLGDGWGYAVDVHPNTSDYTAIAPSIGGVTTWDSSRCWNLTYKGASAGVMAGFIGDGDEGKYEMGVSHLVSCPSGSFSPGDQIGTVLSPYPTGAIYDHVHVELTIDGDQVVPESHVCIAPSR</sequence>
<evidence type="ECO:0000313" key="2">
    <source>
        <dbReference type="EMBL" id="OGC63120.1"/>
    </source>
</evidence>
<reference evidence="2 3" key="1">
    <citation type="journal article" date="2016" name="Nat. Commun.">
        <title>Thousands of microbial genomes shed light on interconnected biogeochemical processes in an aquifer system.</title>
        <authorList>
            <person name="Anantharaman K."/>
            <person name="Brown C.T."/>
            <person name="Hug L.A."/>
            <person name="Sharon I."/>
            <person name="Castelle C.J."/>
            <person name="Probst A.J."/>
            <person name="Thomas B.C."/>
            <person name="Singh A."/>
            <person name="Wilkins M.J."/>
            <person name="Karaoz U."/>
            <person name="Brodie E.L."/>
            <person name="Williams K.H."/>
            <person name="Hubbard S.S."/>
            <person name="Banfield J.F."/>
        </authorList>
    </citation>
    <scope>NUCLEOTIDE SEQUENCE [LARGE SCALE GENOMIC DNA]</scope>
</reference>
<organism evidence="2 3">
    <name type="scientific">candidate division WWE3 bacterium RIFOXYA2_FULL_46_9</name>
    <dbReference type="NCBI Taxonomy" id="1802636"/>
    <lineage>
        <taxon>Bacteria</taxon>
        <taxon>Katanobacteria</taxon>
    </lineage>
</organism>
<gene>
    <name evidence="2" type="ORF">A2264_00255</name>
</gene>
<keyword evidence="1" id="KW-0472">Membrane</keyword>
<proteinExistence type="predicted"/>
<evidence type="ECO:0000313" key="3">
    <source>
        <dbReference type="Proteomes" id="UP000176614"/>
    </source>
</evidence>
<feature type="transmembrane region" description="Helical" evidence="1">
    <location>
        <begin position="1033"/>
        <end position="1055"/>
    </location>
</feature>
<keyword evidence="1" id="KW-1133">Transmembrane helix</keyword>
<comment type="caution">
    <text evidence="2">The sequence shown here is derived from an EMBL/GenBank/DDBJ whole genome shotgun (WGS) entry which is preliminary data.</text>
</comment>
<evidence type="ECO:0000256" key="1">
    <source>
        <dbReference type="SAM" id="Phobius"/>
    </source>
</evidence>
<dbReference type="Proteomes" id="UP000176614">
    <property type="component" value="Unassembled WGS sequence"/>
</dbReference>
<accession>A0A1F4W185</accession>
<keyword evidence="1" id="KW-0812">Transmembrane</keyword>
<dbReference type="EMBL" id="MEVT01000008">
    <property type="protein sequence ID" value="OGC63120.1"/>
    <property type="molecule type" value="Genomic_DNA"/>
</dbReference>